<dbReference type="Proteomes" id="UP000451860">
    <property type="component" value="Unassembled WGS sequence"/>
</dbReference>
<dbReference type="InterPro" id="IPR003615">
    <property type="entry name" value="HNH_nuc"/>
</dbReference>
<feature type="compositionally biased region" description="Basic and acidic residues" evidence="1">
    <location>
        <begin position="36"/>
        <end position="48"/>
    </location>
</feature>
<dbReference type="Pfam" id="PF02720">
    <property type="entry name" value="DUF222"/>
    <property type="match status" value="1"/>
</dbReference>
<keyword evidence="4" id="KW-1185">Reference proteome</keyword>
<evidence type="ECO:0000313" key="4">
    <source>
        <dbReference type="Proteomes" id="UP000451860"/>
    </source>
</evidence>
<sequence>MADFPRGSGQVGGDPASASPGRCPEGAAPLFPQVRLDTDGRRRGCGREHRVKGQGKPSGTCPQAGARNGRVVRAFDRLWQRFPLDNGVRGWAVNVPGQPAPAAALAEGLAQVRDVLAELVKVDLHDVPGQVLLDAVEAVEGVRRQVAALAARTLATVEAQGMWALDGSRSLAAWYRGRTGVHGATAAREVRQARALRDVLPGTAKALAAGEISTDHAATMVRQTTSSPARRGLLADPELGETLLLAQAKALDGTDFAVAAARWSQQADPDAADRGYREDLAREEFYLSETTDGYVPGGWLSKASGQALATALAARVGMPSTADTRSPAQRRAAALVALARLALDGGVLKPGARIRPHLAVHVPFETLQRLIAAAAPAHRPGCLASGAYPGVAFGLPPELTRLVPAASPPSPGSEDADMGSEDGDDGSGGPCTCGAEHVIGAELDPAWLVGAPTATFDDGVVIPPALLGRIVCASELHRVVFGPESEVLDVGREERLFTAAQTRAIVARDKRCQYPRCHAPPGEGEIHHSIWWYTQFGSTSVRLGVLLCWYHHDYVHAHAITIAREGERWVFRRADGTVIPGE</sequence>
<feature type="region of interest" description="Disordered" evidence="1">
    <location>
        <begin position="1"/>
        <end position="65"/>
    </location>
</feature>
<organism evidence="3 4">
    <name type="scientific">Georgenia thermotolerans</name>
    <dbReference type="NCBI Taxonomy" id="527326"/>
    <lineage>
        <taxon>Bacteria</taxon>
        <taxon>Bacillati</taxon>
        <taxon>Actinomycetota</taxon>
        <taxon>Actinomycetes</taxon>
        <taxon>Micrococcales</taxon>
        <taxon>Bogoriellaceae</taxon>
        <taxon>Georgenia</taxon>
    </lineage>
</organism>
<proteinExistence type="predicted"/>
<gene>
    <name evidence="3" type="ORF">GB883_13570</name>
</gene>
<name>A0A7J5UMD7_9MICO</name>
<feature type="compositionally biased region" description="Acidic residues" evidence="1">
    <location>
        <begin position="414"/>
        <end position="425"/>
    </location>
</feature>
<evidence type="ECO:0000259" key="2">
    <source>
        <dbReference type="Pfam" id="PF02720"/>
    </source>
</evidence>
<feature type="region of interest" description="Disordered" evidence="1">
    <location>
        <begin position="402"/>
        <end position="431"/>
    </location>
</feature>
<dbReference type="AlphaFoldDB" id="A0A7J5UMD7"/>
<protein>
    <submittedName>
        <fullName evidence="3">DUF222 domain-containing protein</fullName>
    </submittedName>
</protein>
<comment type="caution">
    <text evidence="3">The sequence shown here is derived from an EMBL/GenBank/DDBJ whole genome shotgun (WGS) entry which is preliminary data.</text>
</comment>
<reference evidence="3 4" key="1">
    <citation type="submission" date="2019-10" db="EMBL/GenBank/DDBJ databases">
        <title>Georgenia wutianyii sp. nov. and Georgenia yuyongxinii sp. nov. isolated from plateau pika (Ochotona curzoniae) in the Qinghai-Tibet plateau of China.</title>
        <authorList>
            <person name="Tian Z."/>
        </authorList>
    </citation>
    <scope>NUCLEOTIDE SEQUENCE [LARGE SCALE GENOMIC DNA]</scope>
    <source>
        <strain evidence="3 4">DSM 21501</strain>
    </source>
</reference>
<evidence type="ECO:0000256" key="1">
    <source>
        <dbReference type="SAM" id="MobiDB-lite"/>
    </source>
</evidence>
<feature type="domain" description="DUF222" evidence="2">
    <location>
        <begin position="134"/>
        <end position="369"/>
    </location>
</feature>
<dbReference type="InterPro" id="IPR003870">
    <property type="entry name" value="DUF222"/>
</dbReference>
<dbReference type="OrthoDB" id="5176970at2"/>
<dbReference type="CDD" id="cd00085">
    <property type="entry name" value="HNHc"/>
    <property type="match status" value="1"/>
</dbReference>
<accession>A0A7J5UMD7</accession>
<dbReference type="EMBL" id="WHJE01000067">
    <property type="protein sequence ID" value="KAE8763539.1"/>
    <property type="molecule type" value="Genomic_DNA"/>
</dbReference>
<evidence type="ECO:0000313" key="3">
    <source>
        <dbReference type="EMBL" id="KAE8763539.1"/>
    </source>
</evidence>